<dbReference type="CDD" id="cd01991">
    <property type="entry name" value="Asn_synthase_B_C"/>
    <property type="match status" value="1"/>
</dbReference>
<dbReference type="SUPFAM" id="SSF52402">
    <property type="entry name" value="Adenine nucleotide alpha hydrolases-like"/>
    <property type="match status" value="1"/>
</dbReference>
<evidence type="ECO:0000256" key="5">
    <source>
        <dbReference type="ARBA" id="ARBA00022840"/>
    </source>
</evidence>
<evidence type="ECO:0000256" key="8">
    <source>
        <dbReference type="ARBA" id="ARBA00048741"/>
    </source>
</evidence>
<feature type="non-terminal residue" evidence="10">
    <location>
        <position position="397"/>
    </location>
</feature>
<organism evidence="10 11">
    <name type="scientific">candidate division WOR-1 bacterium DG_54_3</name>
    <dbReference type="NCBI Taxonomy" id="1703775"/>
    <lineage>
        <taxon>Bacteria</taxon>
        <taxon>Bacillati</taxon>
        <taxon>Saganbacteria</taxon>
    </lineage>
</organism>
<dbReference type="SUPFAM" id="SSF56235">
    <property type="entry name" value="N-terminal nucleophile aminohydrolases (Ntn hydrolases)"/>
    <property type="match status" value="1"/>
</dbReference>
<dbReference type="Proteomes" id="UP000051861">
    <property type="component" value="Unassembled WGS sequence"/>
</dbReference>
<dbReference type="EC" id="6.3.5.4" evidence="3"/>
<reference evidence="10 11" key="1">
    <citation type="journal article" date="2015" name="Microbiome">
        <title>Genomic resolution of linkages in carbon, nitrogen, and sulfur cycling among widespread estuary sediment bacteria.</title>
        <authorList>
            <person name="Baker B.J."/>
            <person name="Lazar C.S."/>
            <person name="Teske A.P."/>
            <person name="Dick G.J."/>
        </authorList>
    </citation>
    <scope>NUCLEOTIDE SEQUENCE [LARGE SCALE GENOMIC DNA]</scope>
    <source>
        <strain evidence="10">DG_54_3</strain>
    </source>
</reference>
<dbReference type="Pfam" id="PF00733">
    <property type="entry name" value="Asn_synthase"/>
    <property type="match status" value="1"/>
</dbReference>
<evidence type="ECO:0000313" key="10">
    <source>
        <dbReference type="EMBL" id="KPJ69603.1"/>
    </source>
</evidence>
<name>A0A0S7Y4Z3_UNCSA</name>
<dbReference type="InterPro" id="IPR051786">
    <property type="entry name" value="ASN_synthetase/amidase"/>
</dbReference>
<dbReference type="InterPro" id="IPR001962">
    <property type="entry name" value="Asn_synthase"/>
</dbReference>
<evidence type="ECO:0000313" key="11">
    <source>
        <dbReference type="Proteomes" id="UP000051861"/>
    </source>
</evidence>
<proteinExistence type="inferred from homology"/>
<dbReference type="EMBL" id="LIZX01000020">
    <property type="protein sequence ID" value="KPJ69603.1"/>
    <property type="molecule type" value="Genomic_DNA"/>
</dbReference>
<dbReference type="GO" id="GO:0004066">
    <property type="term" value="F:asparagine synthase (glutamine-hydrolyzing) activity"/>
    <property type="evidence" value="ECO:0007669"/>
    <property type="project" value="UniProtKB-EC"/>
</dbReference>
<evidence type="ECO:0000256" key="4">
    <source>
        <dbReference type="ARBA" id="ARBA00022741"/>
    </source>
</evidence>
<evidence type="ECO:0000256" key="7">
    <source>
        <dbReference type="ARBA" id="ARBA00022962"/>
    </source>
</evidence>
<dbReference type="GO" id="GO:0005524">
    <property type="term" value="F:ATP binding"/>
    <property type="evidence" value="ECO:0007669"/>
    <property type="project" value="UniProtKB-KW"/>
</dbReference>
<protein>
    <recommendedName>
        <fullName evidence="3">asparagine synthase (glutamine-hydrolyzing)</fullName>
        <ecNumber evidence="3">6.3.5.4</ecNumber>
    </recommendedName>
</protein>
<keyword evidence="5" id="KW-0067">ATP-binding</keyword>
<keyword evidence="6" id="KW-0061">Asparagine biosynthesis</keyword>
<comment type="similarity">
    <text evidence="2">Belongs to the asparagine synthetase family.</text>
</comment>
<feature type="domain" description="Glutamine amidotransferase type-2" evidence="9">
    <location>
        <begin position="2"/>
        <end position="211"/>
    </location>
</feature>
<dbReference type="InterPro" id="IPR033738">
    <property type="entry name" value="AsnB_N"/>
</dbReference>
<evidence type="ECO:0000259" key="9">
    <source>
        <dbReference type="PROSITE" id="PS51278"/>
    </source>
</evidence>
<dbReference type="Pfam" id="PF13537">
    <property type="entry name" value="GATase_7"/>
    <property type="match status" value="1"/>
</dbReference>
<dbReference type="PANTHER" id="PTHR43284">
    <property type="entry name" value="ASPARAGINE SYNTHETASE (GLUTAMINE-HYDROLYZING)"/>
    <property type="match status" value="1"/>
</dbReference>
<keyword evidence="7" id="KW-0315">Glutamine amidotransferase</keyword>
<dbReference type="Gene3D" id="3.40.50.620">
    <property type="entry name" value="HUPs"/>
    <property type="match status" value="1"/>
</dbReference>
<dbReference type="InterPro" id="IPR006426">
    <property type="entry name" value="Asn_synth_AEB"/>
</dbReference>
<dbReference type="PANTHER" id="PTHR43284:SF1">
    <property type="entry name" value="ASPARAGINE SYNTHETASE"/>
    <property type="match status" value="1"/>
</dbReference>
<dbReference type="InterPro" id="IPR017932">
    <property type="entry name" value="GATase_2_dom"/>
</dbReference>
<evidence type="ECO:0000256" key="6">
    <source>
        <dbReference type="ARBA" id="ARBA00022888"/>
    </source>
</evidence>
<dbReference type="InterPro" id="IPR029055">
    <property type="entry name" value="Ntn_hydrolases_N"/>
</dbReference>
<dbReference type="GO" id="GO:0005829">
    <property type="term" value="C:cytosol"/>
    <property type="evidence" value="ECO:0007669"/>
    <property type="project" value="TreeGrafter"/>
</dbReference>
<keyword evidence="4" id="KW-0547">Nucleotide-binding</keyword>
<dbReference type="Gene3D" id="3.60.20.10">
    <property type="entry name" value="Glutamine Phosphoribosylpyrophosphate, subunit 1, domain 1"/>
    <property type="match status" value="1"/>
</dbReference>
<dbReference type="InterPro" id="IPR014729">
    <property type="entry name" value="Rossmann-like_a/b/a_fold"/>
</dbReference>
<comment type="caution">
    <text evidence="10">The sequence shown here is derived from an EMBL/GenBank/DDBJ whole genome shotgun (WGS) entry which is preliminary data.</text>
</comment>
<dbReference type="PROSITE" id="PS51278">
    <property type="entry name" value="GATASE_TYPE_2"/>
    <property type="match status" value="1"/>
</dbReference>
<dbReference type="GO" id="GO:0006529">
    <property type="term" value="P:asparagine biosynthetic process"/>
    <property type="evidence" value="ECO:0007669"/>
    <property type="project" value="UniProtKB-KW"/>
</dbReference>
<dbReference type="CDD" id="cd00712">
    <property type="entry name" value="AsnB"/>
    <property type="match status" value="1"/>
</dbReference>
<accession>A0A0S7Y4Z3</accession>
<gene>
    <name evidence="10" type="ORF">AMJ44_03250</name>
</gene>
<evidence type="ECO:0000256" key="1">
    <source>
        <dbReference type="ARBA" id="ARBA00005187"/>
    </source>
</evidence>
<sequence length="397" mass="45847">MCGITGIYLKEGKVDSRLLNRMTDTLKNRGPDDEGYFVRDKIGLGMRRLSIIDLETGNQPMKNEDGSVWVIFNGEIYNFKEIRKKLQEKNHKFVTNSDTEVLVHLYEEHGEDMVNHLNGMFAFAIWDERKKRLLLARDRLGIKPLYYYHDKNRFVFASEIKSIIEDRTIKRKVDLEALHYYIGYEYVPAPLTMYKGINKLDAGNMLIVEDNEIRSKQYWDVKFKPQDKDENYFIEKLIELLKDSIEKRLIADVPLGVFLSGGVDSSLLVALMSEVTKEKIKTFSIGFKDQSYNELDEARLIAEKYNTDHHEIVLEPDILELIDKMTSYLDEPYADTSAIPVFLISNMTRANIKVALSGDGGDELFAGYDRYLASKLDNIYSRLPAIVRDRVFGASKV</sequence>
<evidence type="ECO:0000256" key="2">
    <source>
        <dbReference type="ARBA" id="ARBA00005752"/>
    </source>
</evidence>
<comment type="catalytic activity">
    <reaction evidence="8">
        <text>L-aspartate + L-glutamine + ATP + H2O = L-asparagine + L-glutamate + AMP + diphosphate + H(+)</text>
        <dbReference type="Rhea" id="RHEA:12228"/>
        <dbReference type="ChEBI" id="CHEBI:15377"/>
        <dbReference type="ChEBI" id="CHEBI:15378"/>
        <dbReference type="ChEBI" id="CHEBI:29985"/>
        <dbReference type="ChEBI" id="CHEBI:29991"/>
        <dbReference type="ChEBI" id="CHEBI:30616"/>
        <dbReference type="ChEBI" id="CHEBI:33019"/>
        <dbReference type="ChEBI" id="CHEBI:58048"/>
        <dbReference type="ChEBI" id="CHEBI:58359"/>
        <dbReference type="ChEBI" id="CHEBI:456215"/>
        <dbReference type="EC" id="6.3.5.4"/>
    </reaction>
</comment>
<comment type="pathway">
    <text evidence="1">Amino-acid biosynthesis; L-asparagine biosynthesis; L-asparagine from L-aspartate (L-Gln route): step 1/1.</text>
</comment>
<dbReference type="AlphaFoldDB" id="A0A0S7Y4Z3"/>
<evidence type="ECO:0000256" key="3">
    <source>
        <dbReference type="ARBA" id="ARBA00012737"/>
    </source>
</evidence>
<keyword evidence="6" id="KW-0028">Amino-acid biosynthesis</keyword>
<dbReference type="NCBIfam" id="TIGR01536">
    <property type="entry name" value="asn_synth_AEB"/>
    <property type="match status" value="1"/>
</dbReference>